<proteinExistence type="predicted"/>
<keyword evidence="2" id="KW-0067">ATP-binding</keyword>
<protein>
    <submittedName>
        <fullName evidence="4">Cell division protein 48 (CDC48), N-terminal domain</fullName>
    </submittedName>
</protein>
<evidence type="ECO:0000256" key="1">
    <source>
        <dbReference type="ARBA" id="ARBA00022741"/>
    </source>
</evidence>
<dbReference type="eggNOG" id="arCOG01308">
    <property type="taxonomic scope" value="Archaea"/>
</dbReference>
<dbReference type="KEGG" id="nev:NTE_01849"/>
<evidence type="ECO:0000256" key="2">
    <source>
        <dbReference type="ARBA" id="ARBA00022840"/>
    </source>
</evidence>
<dbReference type="EMBL" id="CP007174">
    <property type="protein sequence ID" value="AIF83909.1"/>
    <property type="molecule type" value="Genomic_DNA"/>
</dbReference>
<dbReference type="GO" id="GO:0051301">
    <property type="term" value="P:cell division"/>
    <property type="evidence" value="ECO:0007669"/>
    <property type="project" value="UniProtKB-KW"/>
</dbReference>
<dbReference type="GeneID" id="41597613"/>
<dbReference type="Gene3D" id="2.40.40.20">
    <property type="match status" value="1"/>
</dbReference>
<dbReference type="InterPro" id="IPR029067">
    <property type="entry name" value="CDC48_domain_2-like_sf"/>
</dbReference>
<name>A0A075MX81_9ARCH</name>
<organism evidence="4 5">
    <name type="scientific">Candidatus Nitrososphaera evergladensis SR1</name>
    <dbReference type="NCBI Taxonomy" id="1459636"/>
    <lineage>
        <taxon>Archaea</taxon>
        <taxon>Nitrososphaerota</taxon>
        <taxon>Nitrososphaeria</taxon>
        <taxon>Nitrososphaerales</taxon>
        <taxon>Nitrososphaeraceae</taxon>
        <taxon>Nitrososphaera</taxon>
    </lineage>
</organism>
<dbReference type="Proteomes" id="UP000028194">
    <property type="component" value="Chromosome"/>
</dbReference>
<evidence type="ECO:0000259" key="3">
    <source>
        <dbReference type="SMART" id="SM01073"/>
    </source>
</evidence>
<keyword evidence="5" id="KW-1185">Reference proteome</keyword>
<keyword evidence="4" id="KW-0132">Cell division</keyword>
<dbReference type="HOGENOM" id="CLU_747238_0_0_2"/>
<dbReference type="RefSeq" id="WP_148700595.1">
    <property type="nucleotide sequence ID" value="NZ_CP007174.1"/>
</dbReference>
<sequence>MAYDVASFNRDKKVSLTVREAYALGRHRGIARLHRDLLSALGLANGDIIELGGGRRTYAKVHELYPTDQEKDIIRLDEILRTNVAVGIGGKVSVTPAGKEIPQAESVIMAPLAEALSFVSEDLLAQQLDSIPVTAGDLLVTHSFREMVVFRVVEVRLCTDKPSNAGAAIITKDTKLAVRPKPVARYQQTLKYEAGLRGLRAPGMTNKGPIDLTIVARGIVDESIENDYQESEVVSKGVPKSTDRSTSEQGVVLTLELTLSASRFVNEMRTFRRLVPPNERARAIIDRCMDSAIKVVNGANAKLSPSTAEFTPTTPAHEMFRLNKENSAKLSLLHESVFGAAEKILNKWSAIAAGVKDEEGETGGGDLFIG</sequence>
<feature type="domain" description="CDC48 N-terminal subdomain" evidence="3">
    <location>
        <begin position="15"/>
        <end position="99"/>
    </location>
</feature>
<evidence type="ECO:0000313" key="4">
    <source>
        <dbReference type="EMBL" id="AIF83909.1"/>
    </source>
</evidence>
<gene>
    <name evidence="4" type="ORF">NTE_01849</name>
</gene>
<keyword evidence="4" id="KW-0131">Cell cycle</keyword>
<dbReference type="STRING" id="1459636.NTE_01849"/>
<dbReference type="SMART" id="SM01073">
    <property type="entry name" value="CDC48_N"/>
    <property type="match status" value="1"/>
</dbReference>
<dbReference type="Pfam" id="PF02359">
    <property type="entry name" value="CDC48_N"/>
    <property type="match status" value="1"/>
</dbReference>
<dbReference type="FunFam" id="2.40.40.20:FF:000007">
    <property type="entry name" value="AAA family ATPase"/>
    <property type="match status" value="1"/>
</dbReference>
<dbReference type="InterPro" id="IPR009010">
    <property type="entry name" value="Asp_de-COase-like_dom_sf"/>
</dbReference>
<reference evidence="4 5" key="1">
    <citation type="journal article" date="2014" name="PLoS ONE">
        <title>Genome Sequence of Candidatus Nitrososphaera evergladensis from Group I.1b Enriched from Everglades Soil Reveals Novel Genomic Features of the Ammonia-Oxidizing Archaea.</title>
        <authorList>
            <person name="Zhalnina K.V."/>
            <person name="Dias R."/>
            <person name="Leonard M.T."/>
            <person name="Dorr de Quadros P."/>
            <person name="Camargo F.A."/>
            <person name="Drew J.C."/>
            <person name="Farmerie W.G."/>
            <person name="Daroub S.H."/>
            <person name="Triplett E.W."/>
        </authorList>
    </citation>
    <scope>NUCLEOTIDE SEQUENCE [LARGE SCALE GENOMIC DNA]</scope>
    <source>
        <strain evidence="4 5">SR1</strain>
    </source>
</reference>
<accession>A0A075MX81</accession>
<dbReference type="GO" id="GO:0005524">
    <property type="term" value="F:ATP binding"/>
    <property type="evidence" value="ECO:0007669"/>
    <property type="project" value="UniProtKB-KW"/>
</dbReference>
<dbReference type="InterPro" id="IPR003338">
    <property type="entry name" value="CDC4_N-term_subdom"/>
</dbReference>
<dbReference type="AlphaFoldDB" id="A0A075MX81"/>
<evidence type="ECO:0000313" key="5">
    <source>
        <dbReference type="Proteomes" id="UP000028194"/>
    </source>
</evidence>
<keyword evidence="1" id="KW-0547">Nucleotide-binding</keyword>
<dbReference type="SUPFAM" id="SSF54585">
    <property type="entry name" value="Cdc48 domain 2-like"/>
    <property type="match status" value="1"/>
</dbReference>
<dbReference type="SUPFAM" id="SSF50692">
    <property type="entry name" value="ADC-like"/>
    <property type="match status" value="1"/>
</dbReference>